<reference evidence="5 6" key="1">
    <citation type="journal article" date="2021" name="Genome Biol. Evol.">
        <title>Complete Genome Sequencing of a Novel Gloeobacter Species from a Waterfall Cave in Mexico.</title>
        <authorList>
            <person name="Saw J.H."/>
            <person name="Cardona T."/>
            <person name="Montejano G."/>
        </authorList>
    </citation>
    <scope>NUCLEOTIDE SEQUENCE [LARGE SCALE GENOMIC DNA]</scope>
    <source>
        <strain evidence="5">MG652769</strain>
    </source>
</reference>
<dbReference type="InterPro" id="IPR008854">
    <property type="entry name" value="TPMT"/>
</dbReference>
<keyword evidence="6" id="KW-1185">Reference proteome</keyword>
<dbReference type="GO" id="GO:0032259">
    <property type="term" value="P:methylation"/>
    <property type="evidence" value="ECO:0007669"/>
    <property type="project" value="UniProtKB-KW"/>
</dbReference>
<evidence type="ECO:0000256" key="1">
    <source>
        <dbReference type="ARBA" id="ARBA00022553"/>
    </source>
</evidence>
<keyword evidence="2 5" id="KW-0489">Methyltransferase</keyword>
<dbReference type="PANTHER" id="PTHR32183">
    <property type="match status" value="1"/>
</dbReference>
<dbReference type="PANTHER" id="PTHR32183:SF6">
    <property type="entry name" value="CYSTEINE SULFINATE DESULFINASE_CYSTEINE DESULFURASE AND RELATED ENZYMES"/>
    <property type="match status" value="1"/>
</dbReference>
<evidence type="ECO:0000256" key="2">
    <source>
        <dbReference type="ARBA" id="ARBA00022603"/>
    </source>
</evidence>
<organism evidence="5 6">
    <name type="scientific">Gloeobacter morelensis MG652769</name>
    <dbReference type="NCBI Taxonomy" id="2781736"/>
    <lineage>
        <taxon>Bacteria</taxon>
        <taxon>Bacillati</taxon>
        <taxon>Cyanobacteriota</taxon>
        <taxon>Cyanophyceae</taxon>
        <taxon>Gloeobacterales</taxon>
        <taxon>Gloeobacteraceae</taxon>
        <taxon>Gloeobacter</taxon>
        <taxon>Gloeobacter morelensis</taxon>
    </lineage>
</organism>
<accession>A0ABY3PIU5</accession>
<keyword evidence="1" id="KW-0597">Phosphoprotein</keyword>
<gene>
    <name evidence="5" type="ORF">ISF26_17535</name>
</gene>
<dbReference type="PROSITE" id="PS51585">
    <property type="entry name" value="SAM_MT_TPMT"/>
    <property type="match status" value="1"/>
</dbReference>
<dbReference type="InterPro" id="IPR029063">
    <property type="entry name" value="SAM-dependent_MTases_sf"/>
</dbReference>
<evidence type="ECO:0000256" key="3">
    <source>
        <dbReference type="ARBA" id="ARBA00022679"/>
    </source>
</evidence>
<evidence type="ECO:0000256" key="4">
    <source>
        <dbReference type="ARBA" id="ARBA00022691"/>
    </source>
</evidence>
<sequence length="204" mass="22428">MPSEESSGVDQPAFWEYRYRGGQDRWDLGQPAPTFVHLLSGSEAPPLGTVAVPGCGRGHDALLFAARGYKVCGFDFAADAIADATRLALRAGAAATFLQQDLFNLPRPFAGLFDLVVEHTCFCAIDPVRREEYVEIVHWLLKPGGELVAIFFAHPRPGGPPYRTDPGEIERLFSPRFKITALLPAPMSVPSRRGEELFGRFVRA</sequence>
<dbReference type="Proteomes" id="UP001054846">
    <property type="component" value="Chromosome"/>
</dbReference>
<dbReference type="SUPFAM" id="SSF53335">
    <property type="entry name" value="S-adenosyl-L-methionine-dependent methyltransferases"/>
    <property type="match status" value="1"/>
</dbReference>
<dbReference type="Gene3D" id="3.40.50.150">
    <property type="entry name" value="Vaccinia Virus protein VP39"/>
    <property type="match status" value="1"/>
</dbReference>
<keyword evidence="4" id="KW-0949">S-adenosyl-L-methionine</keyword>
<keyword evidence="3" id="KW-0808">Transferase</keyword>
<evidence type="ECO:0000313" key="6">
    <source>
        <dbReference type="Proteomes" id="UP001054846"/>
    </source>
</evidence>
<dbReference type="GO" id="GO:0008168">
    <property type="term" value="F:methyltransferase activity"/>
    <property type="evidence" value="ECO:0007669"/>
    <property type="project" value="UniProtKB-KW"/>
</dbReference>
<name>A0ABY3PIU5_9CYAN</name>
<protein>
    <submittedName>
        <fullName evidence="5">Methyltransferase domain-containing protein</fullName>
    </submittedName>
</protein>
<dbReference type="Pfam" id="PF05724">
    <property type="entry name" value="TPMT"/>
    <property type="match status" value="1"/>
</dbReference>
<dbReference type="EMBL" id="CP063845">
    <property type="protein sequence ID" value="UFP93572.1"/>
    <property type="molecule type" value="Genomic_DNA"/>
</dbReference>
<evidence type="ECO:0000313" key="5">
    <source>
        <dbReference type="EMBL" id="UFP93572.1"/>
    </source>
</evidence>
<dbReference type="RefSeq" id="WP_230840624.1">
    <property type="nucleotide sequence ID" value="NZ_CP063845.1"/>
</dbReference>
<proteinExistence type="predicted"/>